<evidence type="ECO:0000256" key="4">
    <source>
        <dbReference type="ARBA" id="ARBA00022448"/>
    </source>
</evidence>
<evidence type="ECO:0000256" key="7">
    <source>
        <dbReference type="ARBA" id="ARBA00022792"/>
    </source>
</evidence>
<evidence type="ECO:0000256" key="6">
    <source>
        <dbReference type="ARBA" id="ARBA00022692"/>
    </source>
</evidence>
<evidence type="ECO:0000256" key="12">
    <source>
        <dbReference type="ARBA" id="ARBA00047105"/>
    </source>
</evidence>
<comment type="subcellular location">
    <subcellularLocation>
        <location evidence="1 13">Mitochondrion inner membrane</location>
        <topology evidence="1 13">Single-pass membrane protein</topology>
    </subcellularLocation>
</comment>
<comment type="subunit">
    <text evidence="12 13">Component of the ubiquinol-cytochrome c oxidoreductase (cytochrome b-c1 complex, complex III, CIII), a multisubunit enzyme composed of 11 subunits. The complex is composed of 3 respiratory subunits cytochrome b, cytochrome c1 and Rieske protein UQCRFS1, 2 core protein subunits UQCRC1/QCR1 and UQCRC2/QCR2, and 6 low-molecular weight protein subunits UQCRH/QCR6, UQCRB/QCR7, UQCRQ/QCR8, UQCR10/QCR9, UQCR11/QCR10 and subunit 9, the cleavage product of Rieske protein UQCRFS1. The complex exists as an obligatory dimer and forms supercomplexes (SCs) in the inner mitochondrial membrane with NADH-ubiquinone oxidoreductase (complex I, CI) and cytochrome c oxidase (complex IV, CIV), resulting in different assemblies (supercomplex SCI(1)III(2)IV(1) and megacomplex MCI(2)III(2)IV(2)). Interacts with UQCC6.</text>
</comment>
<organism evidence="14 17">
    <name type="scientific">Loxostege sticticalis</name>
    <name type="common">Beet webworm moth</name>
    <dbReference type="NCBI Taxonomy" id="481309"/>
    <lineage>
        <taxon>Eukaryota</taxon>
        <taxon>Metazoa</taxon>
        <taxon>Ecdysozoa</taxon>
        <taxon>Arthropoda</taxon>
        <taxon>Hexapoda</taxon>
        <taxon>Insecta</taxon>
        <taxon>Pterygota</taxon>
        <taxon>Neoptera</taxon>
        <taxon>Endopterygota</taxon>
        <taxon>Lepidoptera</taxon>
        <taxon>Glossata</taxon>
        <taxon>Ditrysia</taxon>
        <taxon>Pyraloidea</taxon>
        <taxon>Crambidae</taxon>
        <taxon>Pyraustinae</taxon>
        <taxon>Loxostege</taxon>
    </lineage>
</organism>
<evidence type="ECO:0000313" key="15">
    <source>
        <dbReference type="EMBL" id="KAL0883853.1"/>
    </source>
</evidence>
<dbReference type="InterPro" id="IPR004205">
    <property type="entry name" value="Cyt_bc1_su8"/>
</dbReference>
<evidence type="ECO:0000256" key="1">
    <source>
        <dbReference type="ARBA" id="ARBA00004434"/>
    </source>
</evidence>
<dbReference type="Gene3D" id="1.20.5.210">
    <property type="entry name" value="Cytochrome b-c1 complex subunit 8"/>
    <property type="match status" value="1"/>
</dbReference>
<dbReference type="FunFam" id="1.20.5.210:FF:000001">
    <property type="entry name" value="Cytochrome b-c1 complex subunit 8"/>
    <property type="match status" value="1"/>
</dbReference>
<reference evidence="16 17" key="1">
    <citation type="submission" date="2024-06" db="EMBL/GenBank/DDBJ databases">
        <title>A chromosome-level genome assembly of beet webworm, Loxostege sticticalis.</title>
        <authorList>
            <person name="Zhang Y."/>
        </authorList>
    </citation>
    <scope>NUCLEOTIDE SEQUENCE [LARGE SCALE GENOMIC DNA]</scope>
    <source>
        <strain evidence="15">AQ026</strain>
        <strain evidence="14">AQ028</strain>
        <tissue evidence="14">Male pupae</tissue>
        <tissue evidence="15">Whole body</tissue>
    </source>
</reference>
<dbReference type="Proteomes" id="UP001549921">
    <property type="component" value="Unassembled WGS sequence"/>
</dbReference>
<keyword evidence="11" id="KW-0472">Membrane</keyword>
<evidence type="ECO:0000256" key="3">
    <source>
        <dbReference type="ARBA" id="ARBA00016324"/>
    </source>
</evidence>
<evidence type="ECO:0000313" key="16">
    <source>
        <dbReference type="Proteomes" id="UP001549920"/>
    </source>
</evidence>
<dbReference type="EMBL" id="JBEUOH010000008">
    <property type="protein sequence ID" value="KAL0883853.1"/>
    <property type="molecule type" value="Genomic_DNA"/>
</dbReference>
<keyword evidence="9" id="KW-1133">Transmembrane helix</keyword>
<evidence type="ECO:0000256" key="5">
    <source>
        <dbReference type="ARBA" id="ARBA00022660"/>
    </source>
</evidence>
<dbReference type="GO" id="GO:0045275">
    <property type="term" value="C:respiratory chain complex III"/>
    <property type="evidence" value="ECO:0007669"/>
    <property type="project" value="UniProtKB-UniRule"/>
</dbReference>
<accession>A0ABD0T823</accession>
<gene>
    <name evidence="15" type="ORF">ABMA27_015936</name>
    <name evidence="14" type="ORF">ABMA28_016217</name>
</gene>
<name>A0ABD0T823_LOXSC</name>
<dbReference type="AlphaFoldDB" id="A0ABD0T823"/>
<evidence type="ECO:0000313" key="17">
    <source>
        <dbReference type="Proteomes" id="UP001549921"/>
    </source>
</evidence>
<evidence type="ECO:0000256" key="8">
    <source>
        <dbReference type="ARBA" id="ARBA00022982"/>
    </source>
</evidence>
<evidence type="ECO:0000313" key="14">
    <source>
        <dbReference type="EMBL" id="KAL0839513.1"/>
    </source>
</evidence>
<dbReference type="Proteomes" id="UP001549920">
    <property type="component" value="Unassembled WGS sequence"/>
</dbReference>
<proteinExistence type="inferred from homology"/>
<keyword evidence="5 13" id="KW-0679">Respiratory chain</keyword>
<evidence type="ECO:0000256" key="11">
    <source>
        <dbReference type="ARBA" id="ARBA00023136"/>
    </source>
</evidence>
<dbReference type="InterPro" id="IPR036642">
    <property type="entry name" value="Cyt_bc1_su8_sf"/>
</dbReference>
<evidence type="ECO:0000256" key="9">
    <source>
        <dbReference type="ARBA" id="ARBA00022989"/>
    </source>
</evidence>
<evidence type="ECO:0000256" key="10">
    <source>
        <dbReference type="ARBA" id="ARBA00023128"/>
    </source>
</evidence>
<comment type="caution">
    <text evidence="14">The sequence shown here is derived from an EMBL/GenBank/DDBJ whole genome shotgun (WGS) entry which is preliminary data.</text>
</comment>
<keyword evidence="16" id="KW-1185">Reference proteome</keyword>
<keyword evidence="8 13" id="KW-0249">Electron transport</keyword>
<keyword evidence="4 13" id="KW-0813">Transport</keyword>
<dbReference type="PANTHER" id="PTHR12119">
    <property type="entry name" value="UBIQUINOL-CYTOCHROME C REDUCTASE COMPLEX UBIQUINONE-BINDING PROTEIN QP-C"/>
    <property type="match status" value="1"/>
</dbReference>
<protein>
    <recommendedName>
        <fullName evidence="3 13">Cytochrome b-c1 complex subunit 8</fullName>
    </recommendedName>
    <alternativeName>
        <fullName evidence="13">Complex III subunit 8</fullName>
    </alternativeName>
</protein>
<dbReference type="GO" id="GO:0006122">
    <property type="term" value="P:mitochondrial electron transport, ubiquinol to cytochrome c"/>
    <property type="evidence" value="ECO:0007669"/>
    <property type="project" value="UniProtKB-UniRule"/>
</dbReference>
<keyword evidence="7 13" id="KW-0999">Mitochondrion inner membrane</keyword>
<dbReference type="PANTHER" id="PTHR12119:SF2">
    <property type="entry name" value="CYTOCHROME B-C1 COMPLEX SUBUNIT 8"/>
    <property type="match status" value="1"/>
</dbReference>
<sequence>MGLHFGELAKIRGLITYKLSPHEQRAYAGAISNGIPNIFRRFRESVFIVAPPLILGYLVYEAVERDHHRRSRKNPADFENDQ</sequence>
<dbReference type="EMBL" id="JBEDNZ010000008">
    <property type="protein sequence ID" value="KAL0839513.1"/>
    <property type="molecule type" value="Genomic_DNA"/>
</dbReference>
<comment type="similarity">
    <text evidence="2 13">Belongs to the UQCRQ/QCR8 family.</text>
</comment>
<comment type="function">
    <text evidence="13">Component of the ubiquinol-cytochrome c oxidoreductase, a multisubunit transmembrane complex that is part of the mitochondrial electron transport chain which drives oxidative phosphorylation. The complex plays an important role in the uptake of multiple carbon sources present in different host niches.</text>
</comment>
<dbReference type="SUPFAM" id="SSF81508">
    <property type="entry name" value="Ubiquinone-binding protein QP-C of cytochrome bc1 complex (Ubiquinol-cytochrome c reductase)"/>
    <property type="match status" value="1"/>
</dbReference>
<evidence type="ECO:0000256" key="2">
    <source>
        <dbReference type="ARBA" id="ARBA00007668"/>
    </source>
</evidence>
<keyword evidence="10 13" id="KW-0496">Mitochondrion</keyword>
<evidence type="ECO:0000256" key="13">
    <source>
        <dbReference type="RuleBase" id="RU368118"/>
    </source>
</evidence>
<dbReference type="Pfam" id="PF02939">
    <property type="entry name" value="UcrQ"/>
    <property type="match status" value="1"/>
</dbReference>
<dbReference type="GO" id="GO:0005743">
    <property type="term" value="C:mitochondrial inner membrane"/>
    <property type="evidence" value="ECO:0007669"/>
    <property type="project" value="UniProtKB-SubCell"/>
</dbReference>
<keyword evidence="6" id="KW-0812">Transmembrane</keyword>